<evidence type="ECO:0000256" key="2">
    <source>
        <dbReference type="ARBA" id="ARBA00023136"/>
    </source>
</evidence>
<dbReference type="Proteomes" id="UP000251889">
    <property type="component" value="Unassembled WGS sequence"/>
</dbReference>
<evidence type="ECO:0000256" key="1">
    <source>
        <dbReference type="ARBA" id="ARBA00022448"/>
    </source>
</evidence>
<keyword evidence="7" id="KW-1185">Reference proteome</keyword>
<dbReference type="SUPFAM" id="SSF49464">
    <property type="entry name" value="Carboxypeptidase regulatory domain-like"/>
    <property type="match status" value="1"/>
</dbReference>
<organism evidence="6 7">
    <name type="scientific">Pseudochryseolinea flava</name>
    <dbReference type="NCBI Taxonomy" id="2059302"/>
    <lineage>
        <taxon>Bacteria</taxon>
        <taxon>Pseudomonadati</taxon>
        <taxon>Bacteroidota</taxon>
        <taxon>Cytophagia</taxon>
        <taxon>Cytophagales</taxon>
        <taxon>Fulvivirgaceae</taxon>
        <taxon>Pseudochryseolinea</taxon>
    </lineage>
</organism>
<dbReference type="Pfam" id="PF07660">
    <property type="entry name" value="STN"/>
    <property type="match status" value="1"/>
</dbReference>
<dbReference type="InterPro" id="IPR023997">
    <property type="entry name" value="TonB-dep_OMP_SusC/RagA_CS"/>
</dbReference>
<dbReference type="InterPro" id="IPR011662">
    <property type="entry name" value="Secretin/TonB_short_N"/>
</dbReference>
<keyword evidence="4" id="KW-1134">Transmembrane beta strand</keyword>
<evidence type="ECO:0000313" key="6">
    <source>
        <dbReference type="EMBL" id="RAV98479.1"/>
    </source>
</evidence>
<dbReference type="Gene3D" id="2.60.40.1120">
    <property type="entry name" value="Carboxypeptidase-like, regulatory domain"/>
    <property type="match status" value="1"/>
</dbReference>
<dbReference type="Pfam" id="PF13715">
    <property type="entry name" value="CarbopepD_reg_2"/>
    <property type="match status" value="1"/>
</dbReference>
<dbReference type="SUPFAM" id="SSF56935">
    <property type="entry name" value="Porins"/>
    <property type="match status" value="1"/>
</dbReference>
<keyword evidence="2 4" id="KW-0472">Membrane</keyword>
<gene>
    <name evidence="6" type="ORF">DQQ10_23430</name>
</gene>
<dbReference type="Gene3D" id="3.55.50.30">
    <property type="match status" value="1"/>
</dbReference>
<protein>
    <recommendedName>
        <fullName evidence="5">Secretin/TonB short N-terminal domain-containing protein</fullName>
    </recommendedName>
</protein>
<name>A0A364XWC0_9BACT</name>
<dbReference type="SMART" id="SM00965">
    <property type="entry name" value="STN"/>
    <property type="match status" value="1"/>
</dbReference>
<dbReference type="OrthoDB" id="9768177at2"/>
<dbReference type="GO" id="GO:0009279">
    <property type="term" value="C:cell outer membrane"/>
    <property type="evidence" value="ECO:0007669"/>
    <property type="project" value="UniProtKB-SubCell"/>
</dbReference>
<dbReference type="PROSITE" id="PS52016">
    <property type="entry name" value="TONB_DEPENDENT_REC_3"/>
    <property type="match status" value="1"/>
</dbReference>
<evidence type="ECO:0000313" key="7">
    <source>
        <dbReference type="Proteomes" id="UP000251889"/>
    </source>
</evidence>
<keyword evidence="4" id="KW-0812">Transmembrane</keyword>
<evidence type="ECO:0000256" key="4">
    <source>
        <dbReference type="PROSITE-ProRule" id="PRU01360"/>
    </source>
</evidence>
<dbReference type="InterPro" id="IPR037066">
    <property type="entry name" value="Plug_dom_sf"/>
</dbReference>
<comment type="similarity">
    <text evidence="4">Belongs to the TonB-dependent receptor family.</text>
</comment>
<comment type="caution">
    <text evidence="6">The sequence shown here is derived from an EMBL/GenBank/DDBJ whole genome shotgun (WGS) entry which is preliminary data.</text>
</comment>
<dbReference type="EMBL" id="QMFY01000017">
    <property type="protein sequence ID" value="RAV98479.1"/>
    <property type="molecule type" value="Genomic_DNA"/>
</dbReference>
<evidence type="ECO:0000256" key="3">
    <source>
        <dbReference type="ARBA" id="ARBA00023237"/>
    </source>
</evidence>
<dbReference type="InterPro" id="IPR039426">
    <property type="entry name" value="TonB-dep_rcpt-like"/>
</dbReference>
<dbReference type="Pfam" id="PF07715">
    <property type="entry name" value="Plug"/>
    <property type="match status" value="1"/>
</dbReference>
<dbReference type="InterPro" id="IPR012910">
    <property type="entry name" value="Plug_dom"/>
</dbReference>
<dbReference type="NCBIfam" id="TIGR04056">
    <property type="entry name" value="OMP_RagA_SusC"/>
    <property type="match status" value="1"/>
</dbReference>
<proteinExistence type="inferred from homology"/>
<accession>A0A364XWC0</accession>
<keyword evidence="3 4" id="KW-0998">Cell outer membrane</keyword>
<sequence>MKKTSLGKLCLFPSGIFTKSMLAALLITISTFQLHAVDTTGKNSISLTFANARLEEVLLSVEKQSGYTFFYQSRSIDLSRKVTININEASLDETMKLIFKDSNIAYKIKGDQIVLRKKDKSGVTTTAIDVEPVESIKGDEVFVAAIVGKVTDDTGAGLPGVSVVEKGSTNGTTSDANGDYSISVSNDDATLVFSFIGYQTMEVNVGGRTTIDVSLVPDIQSLAEVVVIGYQTVKRKDLTDAVSVVKVDDAKKITATTVAEALQGLATGVNVRSGGRPGQESIIEIRGVGSLVNNNPFYVIDGLPSTIANRDFNPNDIESIQILKDASAAAIYGARAANGVIIITTKKGAEGPLQVNFSAKYGIQRLPNRWDLTDNVRFADLNRTAYQNGGELPMASVSTEFNPDINTDWQDAVMRVGYVQDYDLSFSGGGKASKYFISGNYFTNHGTIIGTSYDRISFRVNSEGQKGRFKIGENLSIVSSDEDRMEGNPFIDMVRMLPVIPIKDANNPGGYGYGSDKATTFGTNPVALNNLVQSGLKNVRMRGNAFAELEIMSWMRYRFNLAMEANFDRFASFRELGSWTYNQPVEQASLQESRSQSINTLTEHTININKRIGENHNIDAVLGFNFQKDRYDMTGVLKTGFAPLPDGSYQPVLDQGATPTSVGGNITEWASYSFFGRVNYNYADRYFVSGTVRRDADSRFGPTNRVGYFPSAALAWRISNEKFFQVQAINDLKLRASYGQLGNVTIGSYQFVGSINPNPRFVFGDSPILLGATQTGLVNPEVKWEDRSITNFGLDLSLLDNAITMSTEYFISVSRDVLTYDVPFARYLGGTGNPPVNAASLENRGIELTVTYRNEKNPVKFDVTGNFSSIRNEILELGNLGEGRTYIQRGLTRSEIGRSVGEYYGLKTNGIFQNPDEVLAHGAQPYSQPGDIRYVNNVADGVLDNNDRQYLGSPWPKLTAGLIINARYKNFGLGIQFYGSYGQKVFNTVGSIIDRFDDNSNYRNGITPWTEENPNTNFPRIVHKGDQAIQMNTRGDTDRWLEDGSFTRLRNVELSYSVPAATLKKIGFETARIYVSGQNLLTFTKYSGLDPDVVGTNFFERTVDAGNYPASRTFSLGLQCGF</sequence>
<dbReference type="InterPro" id="IPR008969">
    <property type="entry name" value="CarboxyPept-like_regulatory"/>
</dbReference>
<comment type="subcellular location">
    <subcellularLocation>
        <location evidence="4">Cell outer membrane</location>
        <topology evidence="4">Multi-pass membrane protein</topology>
    </subcellularLocation>
</comment>
<dbReference type="RefSeq" id="WP_112749372.1">
    <property type="nucleotide sequence ID" value="NZ_QMFY01000017.1"/>
</dbReference>
<dbReference type="Gene3D" id="2.170.130.10">
    <property type="entry name" value="TonB-dependent receptor, plug domain"/>
    <property type="match status" value="1"/>
</dbReference>
<feature type="domain" description="Secretin/TonB short N-terminal" evidence="5">
    <location>
        <begin position="67"/>
        <end position="118"/>
    </location>
</feature>
<keyword evidence="1 4" id="KW-0813">Transport</keyword>
<dbReference type="InterPro" id="IPR023996">
    <property type="entry name" value="TonB-dep_OMP_SusC/RagA"/>
</dbReference>
<dbReference type="NCBIfam" id="TIGR04057">
    <property type="entry name" value="SusC_RagA_signa"/>
    <property type="match status" value="1"/>
</dbReference>
<dbReference type="AlphaFoldDB" id="A0A364XWC0"/>
<reference evidence="6 7" key="1">
    <citation type="submission" date="2018-06" db="EMBL/GenBank/DDBJ databases">
        <title>Chryseolinea flavus sp. nov., a member of the phylum Bacteroidetes isolated from soil.</title>
        <authorList>
            <person name="Li Y."/>
            <person name="Wang J."/>
        </authorList>
    </citation>
    <scope>NUCLEOTIDE SEQUENCE [LARGE SCALE GENOMIC DNA]</scope>
    <source>
        <strain evidence="6 7">SDU1-6</strain>
    </source>
</reference>
<evidence type="ECO:0000259" key="5">
    <source>
        <dbReference type="SMART" id="SM00965"/>
    </source>
</evidence>